<dbReference type="SUPFAM" id="SSF47336">
    <property type="entry name" value="ACP-like"/>
    <property type="match status" value="1"/>
</dbReference>
<evidence type="ECO:0000256" key="2">
    <source>
        <dbReference type="ARBA" id="ARBA00022553"/>
    </source>
</evidence>
<dbReference type="Gene3D" id="3.40.50.720">
    <property type="entry name" value="NAD(P)-binding Rossmann-like Domain"/>
    <property type="match status" value="1"/>
</dbReference>
<dbReference type="InterPro" id="IPR020845">
    <property type="entry name" value="AMP-binding_CS"/>
</dbReference>
<dbReference type="InterPro" id="IPR045851">
    <property type="entry name" value="AMP-bd_C_sf"/>
</dbReference>
<dbReference type="OrthoDB" id="429813at2759"/>
<dbReference type="STRING" id="1569628.A0A316UQU2"/>
<dbReference type="SUPFAM" id="SSF56801">
    <property type="entry name" value="Acetyl-CoA synthetase-like"/>
    <property type="match status" value="1"/>
</dbReference>
<dbReference type="AlphaFoldDB" id="A0A316UQU2"/>
<dbReference type="InterPro" id="IPR013120">
    <property type="entry name" value="FAR_NAD-bd"/>
</dbReference>
<keyword evidence="1" id="KW-0596">Phosphopantetheine</keyword>
<organism evidence="4 5">
    <name type="scientific">Jaminaea rosea</name>
    <dbReference type="NCBI Taxonomy" id="1569628"/>
    <lineage>
        <taxon>Eukaryota</taxon>
        <taxon>Fungi</taxon>
        <taxon>Dikarya</taxon>
        <taxon>Basidiomycota</taxon>
        <taxon>Ustilaginomycotina</taxon>
        <taxon>Exobasidiomycetes</taxon>
        <taxon>Microstromatales</taxon>
        <taxon>Microstromatales incertae sedis</taxon>
        <taxon>Jaminaea</taxon>
    </lineage>
</organism>
<keyword evidence="5" id="KW-1185">Reference proteome</keyword>
<evidence type="ECO:0000313" key="4">
    <source>
        <dbReference type="EMBL" id="PWN27677.1"/>
    </source>
</evidence>
<dbReference type="Pfam" id="PF00550">
    <property type="entry name" value="PP-binding"/>
    <property type="match status" value="1"/>
</dbReference>
<dbReference type="InterPro" id="IPR042099">
    <property type="entry name" value="ANL_N_sf"/>
</dbReference>
<dbReference type="InterPro" id="IPR036291">
    <property type="entry name" value="NAD(P)-bd_dom_sf"/>
</dbReference>
<dbReference type="InterPro" id="IPR009081">
    <property type="entry name" value="PP-bd_ACP"/>
</dbReference>
<dbReference type="RefSeq" id="XP_025362289.1">
    <property type="nucleotide sequence ID" value="XM_025506118.1"/>
</dbReference>
<dbReference type="SUPFAM" id="SSF51735">
    <property type="entry name" value="NAD(P)-binding Rossmann-fold domains"/>
    <property type="match status" value="1"/>
</dbReference>
<evidence type="ECO:0000313" key="5">
    <source>
        <dbReference type="Proteomes" id="UP000245884"/>
    </source>
</evidence>
<reference evidence="4 5" key="1">
    <citation type="journal article" date="2018" name="Mol. Biol. Evol.">
        <title>Broad Genomic Sampling Reveals a Smut Pathogenic Ancestry of the Fungal Clade Ustilaginomycotina.</title>
        <authorList>
            <person name="Kijpornyongpan T."/>
            <person name="Mondo S.J."/>
            <person name="Barry K."/>
            <person name="Sandor L."/>
            <person name="Lee J."/>
            <person name="Lipzen A."/>
            <person name="Pangilinan J."/>
            <person name="LaButti K."/>
            <person name="Hainaut M."/>
            <person name="Henrissat B."/>
            <person name="Grigoriev I.V."/>
            <person name="Spatafora J.W."/>
            <person name="Aime M.C."/>
        </authorList>
    </citation>
    <scope>NUCLEOTIDE SEQUENCE [LARGE SCALE GENOMIC DNA]</scope>
    <source>
        <strain evidence="4 5">MCA 5214</strain>
    </source>
</reference>
<proteinExistence type="predicted"/>
<dbReference type="Gene3D" id="3.30.300.30">
    <property type="match status" value="1"/>
</dbReference>
<protein>
    <submittedName>
        <fullName evidence="4">Acetyl-CoA synthetase-like protein</fullName>
    </submittedName>
</protein>
<dbReference type="PANTHER" id="PTHR44845">
    <property type="entry name" value="CARRIER DOMAIN-CONTAINING PROTEIN"/>
    <property type="match status" value="1"/>
</dbReference>
<dbReference type="InterPro" id="IPR036736">
    <property type="entry name" value="ACP-like_sf"/>
</dbReference>
<dbReference type="Pfam" id="PF00501">
    <property type="entry name" value="AMP-binding"/>
    <property type="match status" value="1"/>
</dbReference>
<name>A0A316UQU2_9BASI</name>
<dbReference type="PROSITE" id="PS00455">
    <property type="entry name" value="AMP_BINDING"/>
    <property type="match status" value="1"/>
</dbReference>
<feature type="domain" description="Carrier" evidence="3">
    <location>
        <begin position="601"/>
        <end position="682"/>
    </location>
</feature>
<dbReference type="Gene3D" id="3.40.50.12780">
    <property type="entry name" value="N-terminal domain of ligase-like"/>
    <property type="match status" value="1"/>
</dbReference>
<dbReference type="InterPro" id="IPR000873">
    <property type="entry name" value="AMP-dep_synth/lig_dom"/>
</dbReference>
<evidence type="ECO:0000259" key="3">
    <source>
        <dbReference type="PROSITE" id="PS50075"/>
    </source>
</evidence>
<dbReference type="Pfam" id="PF23562">
    <property type="entry name" value="AMP-binding_C_3"/>
    <property type="match status" value="1"/>
</dbReference>
<dbReference type="Gene3D" id="1.10.1200.10">
    <property type="entry name" value="ACP-like"/>
    <property type="match status" value="1"/>
</dbReference>
<dbReference type="EMBL" id="KZ819667">
    <property type="protein sequence ID" value="PWN27677.1"/>
    <property type="molecule type" value="Genomic_DNA"/>
</dbReference>
<gene>
    <name evidence="4" type="ORF">BDZ90DRAFT_232087</name>
</gene>
<dbReference type="PANTHER" id="PTHR44845:SF6">
    <property type="entry name" value="BETA-ALANINE-ACTIVATING ENZYME"/>
    <property type="match status" value="1"/>
</dbReference>
<dbReference type="GeneID" id="37027941"/>
<dbReference type="Pfam" id="PF07993">
    <property type="entry name" value="NAD_binding_4"/>
    <property type="match status" value="1"/>
</dbReference>
<accession>A0A316UQU2</accession>
<dbReference type="Proteomes" id="UP000245884">
    <property type="component" value="Unassembled WGS sequence"/>
</dbReference>
<dbReference type="PROSITE" id="PS50075">
    <property type="entry name" value="CARRIER"/>
    <property type="match status" value="1"/>
</dbReference>
<evidence type="ECO:0000256" key="1">
    <source>
        <dbReference type="ARBA" id="ARBA00022450"/>
    </source>
</evidence>
<sequence length="1102" mass="119645">MATSGKPSQQGPYLTLTIPEALSLPKPAAPEKQRNEHVVDLLEHRAKHQADKVAVGFSELDDEGGKWRCSTITYGQVPSLARLVASQLTHTLTEASRRTSPTDPQLPPLQPTPVVAILCPSGYDFFCHAAAIWFSGFALLPIALGTTPEGIKNLCSKTGACAILAHQEQKELAQATLQLWEGEQEQAPTLVPMVEREHIDAASSSSSSSSFAPASDINRHSTLIIFHSSGSTGLPKPIYHIHDFWLHSLSTAPGVDLPAYTTTPLYHGGMSDFFRSLQAGSSLFFHPITGPGLSTQAILDGCTAASDAAAKEMAYFLTVPFILEMLSKDSSGHSFLASMHLVSTGGAPLPQAIGDLLVVEHSVPLVSRLGSSECGFLMSSYRDFNTDKGWNWLWGQEKVGEDLLLDWRENEDNPGLFELVVTGKWPTKLIANIDGGGFSTEDLYVRREDGRYQYATRVDDTLVLLNGKKFAAGLIEAKLRGHEIVEDAVVFGSNRAMVGAIVIPELSARAEMRSDEKRFAFAQSLRPFLDEQLNASLPLHARLAPELIVVADEELAASIPRSSKGTLQRGQAYRKLEGLFDQVYGDYERGTLPGYPDKEALRGEALRQRLLQLANGVLPQAVNGYEDDLHRAGLDSIGATRLKAAVNQSIVVKAAQDGRLQGNIVYDCPTIEALAKWIEGGPEREETADTRAQMLEIVQRCGRGLPDYNARSGVKEDAAPLIILTGATGALGSQLLCQLPASSPVICLVRAQDDEEARRRVRMAVTSRKLDLATRKGSWEHVHCLAATLGDEGQLGVSSTQSFEDILSSNAHRPISIIHAAWSVNFALSLRSFEADNIRCLSHLLGFALRRGVTGFLFCSSAASVMATASSQGGAGAMTLPEELSSDPSTAGSLGYSQSKWVGEALVARAAQQFGLPRTCIARIGQLCSDSKTGVWNETEAWPLMARAGLRKDEVGAMPLLKKQVLDWLPVDTCARALLELIGLVKESGEATPPPVVAHVCLPCDAQEAPKWEHWLDWLEEAGGSFDRVSLAEWLAKVEERGGQVRGRALIDIWRSMEGAESGPRIETKVAREESQALREAKAMDARLARLTLEHWRKVGFI</sequence>
<keyword evidence="2" id="KW-0597">Phosphoprotein</keyword>